<keyword evidence="9 14" id="KW-0472">Membrane</keyword>
<dbReference type="AlphaFoldDB" id="A0A2N9IGJ1"/>
<dbReference type="SUPFAM" id="SSF51110">
    <property type="entry name" value="alpha-D-mannose-specific plant lectins"/>
    <property type="match status" value="1"/>
</dbReference>
<evidence type="ECO:0000256" key="1">
    <source>
        <dbReference type="ARBA" id="ARBA00004167"/>
    </source>
</evidence>
<evidence type="ECO:0000259" key="16">
    <source>
        <dbReference type="PROSITE" id="PS50011"/>
    </source>
</evidence>
<evidence type="ECO:0000256" key="15">
    <source>
        <dbReference type="SAM" id="SignalP"/>
    </source>
</evidence>
<comment type="subcellular location">
    <subcellularLocation>
        <location evidence="1">Membrane</location>
        <topology evidence="1">Single-pass membrane protein</topology>
    </subcellularLocation>
</comment>
<dbReference type="Gene3D" id="1.10.510.10">
    <property type="entry name" value="Transferase(Phosphotransferase) domain 1"/>
    <property type="match status" value="1"/>
</dbReference>
<reference evidence="19" key="1">
    <citation type="submission" date="2018-02" db="EMBL/GenBank/DDBJ databases">
        <authorList>
            <person name="Cohen D.B."/>
            <person name="Kent A.D."/>
        </authorList>
    </citation>
    <scope>NUCLEOTIDE SEQUENCE</scope>
</reference>
<dbReference type="InterPro" id="IPR003609">
    <property type="entry name" value="Pan_app"/>
</dbReference>
<dbReference type="GO" id="GO:0016020">
    <property type="term" value="C:membrane"/>
    <property type="evidence" value="ECO:0007669"/>
    <property type="project" value="UniProtKB-SubCell"/>
</dbReference>
<dbReference type="PANTHER" id="PTHR32444:SF198">
    <property type="entry name" value="BULB-TYPE LECTIN DOMAIN-CONTAINING PROTEIN"/>
    <property type="match status" value="1"/>
</dbReference>
<dbReference type="PROSITE" id="PS50927">
    <property type="entry name" value="BULB_LECTIN"/>
    <property type="match status" value="1"/>
</dbReference>
<dbReference type="EMBL" id="OIVN01005557">
    <property type="protein sequence ID" value="SPD23021.1"/>
    <property type="molecule type" value="Genomic_DNA"/>
</dbReference>
<dbReference type="FunFam" id="2.90.10.10:FF:000001">
    <property type="entry name" value="G-type lectin S-receptor-like serine/threonine-protein kinase"/>
    <property type="match status" value="1"/>
</dbReference>
<keyword evidence="5 15" id="KW-0732">Signal</keyword>
<keyword evidence="4 14" id="KW-0812">Transmembrane</keyword>
<dbReference type="PANTHER" id="PTHR32444">
    <property type="entry name" value="BULB-TYPE LECTIN DOMAIN-CONTAINING PROTEIN"/>
    <property type="match status" value="1"/>
</dbReference>
<dbReference type="InterPro" id="IPR000719">
    <property type="entry name" value="Prot_kinase_dom"/>
</dbReference>
<dbReference type="SUPFAM" id="SSF56112">
    <property type="entry name" value="Protein kinase-like (PK-like)"/>
    <property type="match status" value="1"/>
</dbReference>
<feature type="transmembrane region" description="Helical" evidence="14">
    <location>
        <begin position="429"/>
        <end position="452"/>
    </location>
</feature>
<keyword evidence="3" id="KW-0723">Serine/threonine-protein kinase</keyword>
<comment type="catalytic activity">
    <reaction evidence="12">
        <text>L-threonyl-[protein] + ATP = O-phospho-L-threonyl-[protein] + ADP + H(+)</text>
        <dbReference type="Rhea" id="RHEA:46608"/>
        <dbReference type="Rhea" id="RHEA-COMP:11060"/>
        <dbReference type="Rhea" id="RHEA-COMP:11605"/>
        <dbReference type="ChEBI" id="CHEBI:15378"/>
        <dbReference type="ChEBI" id="CHEBI:30013"/>
        <dbReference type="ChEBI" id="CHEBI:30616"/>
        <dbReference type="ChEBI" id="CHEBI:61977"/>
        <dbReference type="ChEBI" id="CHEBI:456216"/>
        <dbReference type="EC" id="2.7.11.1"/>
    </reaction>
</comment>
<dbReference type="PROSITE" id="PS50948">
    <property type="entry name" value="PAN"/>
    <property type="match status" value="1"/>
</dbReference>
<evidence type="ECO:0000256" key="9">
    <source>
        <dbReference type="ARBA" id="ARBA00023136"/>
    </source>
</evidence>
<evidence type="ECO:0000259" key="17">
    <source>
        <dbReference type="PROSITE" id="PS50927"/>
    </source>
</evidence>
<evidence type="ECO:0000256" key="14">
    <source>
        <dbReference type="SAM" id="Phobius"/>
    </source>
</evidence>
<dbReference type="SMART" id="SM00108">
    <property type="entry name" value="B_lectin"/>
    <property type="match status" value="1"/>
</dbReference>
<keyword evidence="10" id="KW-1015">Disulfide bond</keyword>
<evidence type="ECO:0000256" key="10">
    <source>
        <dbReference type="ARBA" id="ARBA00023157"/>
    </source>
</evidence>
<dbReference type="InterPro" id="IPR036426">
    <property type="entry name" value="Bulb-type_lectin_dom_sf"/>
</dbReference>
<dbReference type="Pfam" id="PF08276">
    <property type="entry name" value="PAN_2"/>
    <property type="match status" value="1"/>
</dbReference>
<accession>A0A2N9IGJ1</accession>
<keyword evidence="11" id="KW-0325">Glycoprotein</keyword>
<dbReference type="CDD" id="cd01098">
    <property type="entry name" value="PAN_AP_plant"/>
    <property type="match status" value="1"/>
</dbReference>
<dbReference type="PROSITE" id="PS00108">
    <property type="entry name" value="PROTEIN_KINASE_ST"/>
    <property type="match status" value="1"/>
</dbReference>
<dbReference type="FunFam" id="1.10.510.10:FF:000060">
    <property type="entry name" value="G-type lectin S-receptor-like serine/threonine-protein kinase"/>
    <property type="match status" value="1"/>
</dbReference>
<dbReference type="SMART" id="SM00473">
    <property type="entry name" value="PAN_AP"/>
    <property type="match status" value="1"/>
</dbReference>
<evidence type="ECO:0000256" key="3">
    <source>
        <dbReference type="ARBA" id="ARBA00022527"/>
    </source>
</evidence>
<dbReference type="InterPro" id="IPR011009">
    <property type="entry name" value="Kinase-like_dom_sf"/>
</dbReference>
<evidence type="ECO:0000256" key="4">
    <source>
        <dbReference type="ARBA" id="ARBA00022692"/>
    </source>
</evidence>
<dbReference type="Gene3D" id="2.90.10.10">
    <property type="entry name" value="Bulb-type lectin domain"/>
    <property type="match status" value="1"/>
</dbReference>
<evidence type="ECO:0000256" key="8">
    <source>
        <dbReference type="ARBA" id="ARBA00022989"/>
    </source>
</evidence>
<evidence type="ECO:0000256" key="13">
    <source>
        <dbReference type="ARBA" id="ARBA00048679"/>
    </source>
</evidence>
<evidence type="ECO:0000256" key="5">
    <source>
        <dbReference type="ARBA" id="ARBA00022729"/>
    </source>
</evidence>
<feature type="chain" id="PRO_5014763884" description="non-specific serine/threonine protein kinase" evidence="15">
    <location>
        <begin position="23"/>
        <end position="690"/>
    </location>
</feature>
<name>A0A2N9IGJ1_FAGSY</name>
<protein>
    <recommendedName>
        <fullName evidence="2">non-specific serine/threonine protein kinase</fullName>
        <ecNumber evidence="2">2.7.11.1</ecNumber>
    </recommendedName>
</protein>
<keyword evidence="7" id="KW-0808">Transferase</keyword>
<dbReference type="SMART" id="SM00220">
    <property type="entry name" value="S_TKc"/>
    <property type="match status" value="1"/>
</dbReference>
<dbReference type="GO" id="GO:0004674">
    <property type="term" value="F:protein serine/threonine kinase activity"/>
    <property type="evidence" value="ECO:0007669"/>
    <property type="project" value="UniProtKB-KW"/>
</dbReference>
<keyword evidence="8 14" id="KW-1133">Transmembrane helix</keyword>
<feature type="domain" description="Bulb-type lectin" evidence="17">
    <location>
        <begin position="23"/>
        <end position="143"/>
    </location>
</feature>
<proteinExistence type="predicted"/>
<evidence type="ECO:0000256" key="6">
    <source>
        <dbReference type="ARBA" id="ARBA00022741"/>
    </source>
</evidence>
<evidence type="ECO:0000313" key="19">
    <source>
        <dbReference type="EMBL" id="SPD23021.1"/>
    </source>
</evidence>
<dbReference type="Pfam" id="PF01453">
    <property type="entry name" value="B_lectin"/>
    <property type="match status" value="1"/>
</dbReference>
<evidence type="ECO:0000256" key="2">
    <source>
        <dbReference type="ARBA" id="ARBA00012513"/>
    </source>
</evidence>
<dbReference type="Pfam" id="PF00954">
    <property type="entry name" value="S_locus_glycop"/>
    <property type="match status" value="1"/>
</dbReference>
<evidence type="ECO:0000259" key="18">
    <source>
        <dbReference type="PROSITE" id="PS50948"/>
    </source>
</evidence>
<evidence type="ECO:0000256" key="12">
    <source>
        <dbReference type="ARBA" id="ARBA00047899"/>
    </source>
</evidence>
<comment type="catalytic activity">
    <reaction evidence="13">
        <text>L-seryl-[protein] + ATP = O-phospho-L-seryl-[protein] + ADP + H(+)</text>
        <dbReference type="Rhea" id="RHEA:17989"/>
        <dbReference type="Rhea" id="RHEA-COMP:9863"/>
        <dbReference type="Rhea" id="RHEA-COMP:11604"/>
        <dbReference type="ChEBI" id="CHEBI:15378"/>
        <dbReference type="ChEBI" id="CHEBI:29999"/>
        <dbReference type="ChEBI" id="CHEBI:30616"/>
        <dbReference type="ChEBI" id="CHEBI:83421"/>
        <dbReference type="ChEBI" id="CHEBI:456216"/>
        <dbReference type="EC" id="2.7.11.1"/>
    </reaction>
</comment>
<sequence>MGLSKRNLLCVLCCLCLNLGVAIDTITSSQFIKDPEYIISSGSAFKLGFFSPVNSTNRYLGIWFNNISVCTVIWVANREKPLKNSSGVLTISENGNLVVLDGQKEIWSSNVANSVVNSSAQLSDLGNLVLQENTRGTTIWESFQIPSDTFLPQMKMSTNVRTGKKVQFTSWKSPSDPSIGSFSIGIQPLSVVQVFIWKEGSPYWRSGPWNSQVFIGIQDMYAVFLDGFTLVPEQGTFYLTFSFVNQSMSHFLLTTEGNMTQLSWDEGKKDWLVRWSALLTDCDVYGKCGAFGSCNSQSSSICSCLHGFEPNNTEEWNRGNWTNGCVRRTPLQSKCESVNNTGGGGSKMDDFWKLKMMKVPDFADVSSVPEDQCRQQCLEHCSCIAYAYDIGIGCMSWNKSLIDTQGFSSSGADLYIRLANSEFHTNGNVIKIVTITVIIGTVFISICTYLLWRWMAKRKDPPKDELLDWRKRFIIIEGISRGLLYLHRDSRLRIIHRDLKASNILLDENLNPKISDFGMARIFGSNEDQANTNRVVGTYGYMSPEYAMEGRFSEKSDVFSFGVLLLEILSGRRNTSIYHEESLSLLGFAWKLWTANNIVALIDPMISEPCFEMEILRCIHVGLLCVQEFAEDRPTASVVVSMLKSEIVDLPRPKKQAFTERQIALDTESSERSQNICSANSVTVTMVQGR</sequence>
<dbReference type="InterPro" id="IPR001480">
    <property type="entry name" value="Bulb-type_lectin_dom"/>
</dbReference>
<dbReference type="InterPro" id="IPR000858">
    <property type="entry name" value="S_locus_glycoprot_dom"/>
</dbReference>
<dbReference type="GO" id="GO:0005524">
    <property type="term" value="F:ATP binding"/>
    <property type="evidence" value="ECO:0007669"/>
    <property type="project" value="InterPro"/>
</dbReference>
<feature type="domain" description="Apple" evidence="18">
    <location>
        <begin position="335"/>
        <end position="419"/>
    </location>
</feature>
<dbReference type="GO" id="GO:0048544">
    <property type="term" value="P:recognition of pollen"/>
    <property type="evidence" value="ECO:0007669"/>
    <property type="project" value="InterPro"/>
</dbReference>
<evidence type="ECO:0000256" key="7">
    <source>
        <dbReference type="ARBA" id="ARBA00022777"/>
    </source>
</evidence>
<dbReference type="CDD" id="cd00028">
    <property type="entry name" value="B_lectin"/>
    <property type="match status" value="1"/>
</dbReference>
<feature type="domain" description="Protein kinase" evidence="16">
    <location>
        <begin position="312"/>
        <end position="648"/>
    </location>
</feature>
<keyword evidence="7" id="KW-0418">Kinase</keyword>
<dbReference type="InterPro" id="IPR021820">
    <property type="entry name" value="S-locus_recpt_kinase_C"/>
</dbReference>
<dbReference type="EC" id="2.7.11.1" evidence="2"/>
<keyword evidence="6" id="KW-0547">Nucleotide-binding</keyword>
<feature type="signal peptide" evidence="15">
    <location>
        <begin position="1"/>
        <end position="22"/>
    </location>
</feature>
<dbReference type="InterPro" id="IPR008271">
    <property type="entry name" value="Ser/Thr_kinase_AS"/>
</dbReference>
<organism evidence="19">
    <name type="scientific">Fagus sylvatica</name>
    <name type="common">Beechnut</name>
    <dbReference type="NCBI Taxonomy" id="28930"/>
    <lineage>
        <taxon>Eukaryota</taxon>
        <taxon>Viridiplantae</taxon>
        <taxon>Streptophyta</taxon>
        <taxon>Embryophyta</taxon>
        <taxon>Tracheophyta</taxon>
        <taxon>Spermatophyta</taxon>
        <taxon>Magnoliopsida</taxon>
        <taxon>eudicotyledons</taxon>
        <taxon>Gunneridae</taxon>
        <taxon>Pentapetalae</taxon>
        <taxon>rosids</taxon>
        <taxon>fabids</taxon>
        <taxon>Fagales</taxon>
        <taxon>Fagaceae</taxon>
        <taxon>Fagus</taxon>
    </lineage>
</organism>
<dbReference type="PROSITE" id="PS50011">
    <property type="entry name" value="PROTEIN_KINASE_DOM"/>
    <property type="match status" value="1"/>
</dbReference>
<gene>
    <name evidence="19" type="ORF">FSB_LOCUS50903</name>
</gene>
<dbReference type="Pfam" id="PF11883">
    <property type="entry name" value="DUF3403"/>
    <property type="match status" value="1"/>
</dbReference>
<dbReference type="Pfam" id="PF00069">
    <property type="entry name" value="Pkinase"/>
    <property type="match status" value="1"/>
</dbReference>
<evidence type="ECO:0000256" key="11">
    <source>
        <dbReference type="ARBA" id="ARBA00023180"/>
    </source>
</evidence>